<feature type="compositionally biased region" description="Basic and acidic residues" evidence="1">
    <location>
        <begin position="95"/>
        <end position="111"/>
    </location>
</feature>
<dbReference type="Proteomes" id="UP001391051">
    <property type="component" value="Unassembled WGS sequence"/>
</dbReference>
<sequence>MFPVSAAVIVVSLFWAYSDWSRVGFFDLSLDISKPKKDMIGKANRASERLFNEAREARYKRNLQARNKEETNGTGEADATSGGTPLSSTASNSMRTREGREYQNGKPHDVEMGNISSHQY</sequence>
<dbReference type="RefSeq" id="XP_066693066.1">
    <property type="nucleotide sequence ID" value="XM_066850828.1"/>
</dbReference>
<dbReference type="GeneID" id="92083890"/>
<feature type="region of interest" description="Disordered" evidence="1">
    <location>
        <begin position="61"/>
        <end position="120"/>
    </location>
</feature>
<dbReference type="EMBL" id="JAQQWE010000010">
    <property type="protein sequence ID" value="KAK7937738.1"/>
    <property type="molecule type" value="Genomic_DNA"/>
</dbReference>
<evidence type="ECO:0000313" key="2">
    <source>
        <dbReference type="EMBL" id="KAK7937738.1"/>
    </source>
</evidence>
<gene>
    <name evidence="2" type="ORF">PG986_014606</name>
</gene>
<feature type="compositionally biased region" description="Polar residues" evidence="1">
    <location>
        <begin position="81"/>
        <end position="94"/>
    </location>
</feature>
<proteinExistence type="predicted"/>
<keyword evidence="3" id="KW-1185">Reference proteome</keyword>
<comment type="caution">
    <text evidence="2">The sequence shown here is derived from an EMBL/GenBank/DDBJ whole genome shotgun (WGS) entry which is preliminary data.</text>
</comment>
<reference evidence="2 3" key="1">
    <citation type="submission" date="2023-01" db="EMBL/GenBank/DDBJ databases">
        <title>Analysis of 21 Apiospora genomes using comparative genomics revels a genus with tremendous synthesis potential of carbohydrate active enzymes and secondary metabolites.</title>
        <authorList>
            <person name="Sorensen T."/>
        </authorList>
    </citation>
    <scope>NUCLEOTIDE SEQUENCE [LARGE SCALE GENOMIC DNA]</scope>
    <source>
        <strain evidence="2 3">CBS 24483</strain>
    </source>
</reference>
<protein>
    <submittedName>
        <fullName evidence="2">Uncharacterized protein</fullName>
    </submittedName>
</protein>
<evidence type="ECO:0000256" key="1">
    <source>
        <dbReference type="SAM" id="MobiDB-lite"/>
    </source>
</evidence>
<evidence type="ECO:0000313" key="3">
    <source>
        <dbReference type="Proteomes" id="UP001391051"/>
    </source>
</evidence>
<name>A0ABR1PTI8_9PEZI</name>
<organism evidence="2 3">
    <name type="scientific">Apiospora aurea</name>
    <dbReference type="NCBI Taxonomy" id="335848"/>
    <lineage>
        <taxon>Eukaryota</taxon>
        <taxon>Fungi</taxon>
        <taxon>Dikarya</taxon>
        <taxon>Ascomycota</taxon>
        <taxon>Pezizomycotina</taxon>
        <taxon>Sordariomycetes</taxon>
        <taxon>Xylariomycetidae</taxon>
        <taxon>Amphisphaeriales</taxon>
        <taxon>Apiosporaceae</taxon>
        <taxon>Apiospora</taxon>
    </lineage>
</organism>
<accession>A0ABR1PTI8</accession>